<reference evidence="2" key="1">
    <citation type="submission" date="2022-07" db="EMBL/GenBank/DDBJ databases">
        <title>Draft genome sequence of Zalerion maritima ATCC 34329, a (micro)plastics degrading marine fungus.</title>
        <authorList>
            <person name="Paco A."/>
            <person name="Goncalves M.F.M."/>
            <person name="Rocha-Santos T.A.P."/>
            <person name="Alves A."/>
        </authorList>
    </citation>
    <scope>NUCLEOTIDE SEQUENCE</scope>
    <source>
        <strain evidence="2">ATCC 34329</strain>
    </source>
</reference>
<protein>
    <submittedName>
        <fullName evidence="2">Uncharacterized protein</fullName>
    </submittedName>
</protein>
<feature type="region of interest" description="Disordered" evidence="1">
    <location>
        <begin position="495"/>
        <end position="541"/>
    </location>
</feature>
<feature type="compositionally biased region" description="Basic and acidic residues" evidence="1">
    <location>
        <begin position="496"/>
        <end position="508"/>
    </location>
</feature>
<gene>
    <name evidence="2" type="ORF">MKZ38_003140</name>
</gene>
<sequence length="541" mass="59670">MGYPSLSASNTNVMEALGAAASVFGAVSLAIQLIDKLRRLASSDASADTKGFGDDLSSSARVLDEVKQLTGKAKEAELNTTSRLTIAATELLIQGYVTGLEEWIKREAANIAERLDRLSGSSDSVLCHSRSTNQILSEVRSNMSSLRSDVVDIKATLLDYISSGSAASSKSQPGGNRRDLPKPGFEVHGTCNSQPTPSHRREAGQRRDPMVPEDATVSSDSNDDTHEPEFEYLFFTSSIQASYPSPLSDYVVALGSWRLLGRLAKALGETSEIGPPCDSDQVQRKRKMQSQKSEVIKRLLVLRKMCLREGYIEPLQIVEEAFSMLPLRQRTQWLDIQDMAQDRRTLRLDLLNPRFHIEGAPKPYEAGTHQAICRILWYGDVVALLPEGENDEDWNRAEKDQDHVRDGLIALLSRYSLPQKPWAKAPWTKVMLKHWFADGAGVWMDDSISHSQSAVLEPVDSDAAATPIAWRSNNGGEDCGGDERSEFLPRGNSLLAERDLTAPLENKKPFQLPQPRMPTRDPIGSEGARRQNGERGSLGVS</sequence>
<feature type="region of interest" description="Disordered" evidence="1">
    <location>
        <begin position="164"/>
        <end position="225"/>
    </location>
</feature>
<feature type="region of interest" description="Disordered" evidence="1">
    <location>
        <begin position="469"/>
        <end position="488"/>
    </location>
</feature>
<name>A0AAD5RY15_9PEZI</name>
<evidence type="ECO:0000256" key="1">
    <source>
        <dbReference type="SAM" id="MobiDB-lite"/>
    </source>
</evidence>
<dbReference type="AlphaFoldDB" id="A0AAD5RY15"/>
<organism evidence="2 3">
    <name type="scientific">Zalerion maritima</name>
    <dbReference type="NCBI Taxonomy" id="339359"/>
    <lineage>
        <taxon>Eukaryota</taxon>
        <taxon>Fungi</taxon>
        <taxon>Dikarya</taxon>
        <taxon>Ascomycota</taxon>
        <taxon>Pezizomycotina</taxon>
        <taxon>Sordariomycetes</taxon>
        <taxon>Lulworthiomycetidae</taxon>
        <taxon>Lulworthiales</taxon>
        <taxon>Lulworthiaceae</taxon>
        <taxon>Zalerion</taxon>
    </lineage>
</organism>
<evidence type="ECO:0000313" key="3">
    <source>
        <dbReference type="Proteomes" id="UP001201980"/>
    </source>
</evidence>
<evidence type="ECO:0000313" key="2">
    <source>
        <dbReference type="EMBL" id="KAJ2906103.1"/>
    </source>
</evidence>
<comment type="caution">
    <text evidence="2">The sequence shown here is derived from an EMBL/GenBank/DDBJ whole genome shotgun (WGS) entry which is preliminary data.</text>
</comment>
<accession>A0AAD5RY15</accession>
<dbReference type="EMBL" id="JAKWBI020000019">
    <property type="protein sequence ID" value="KAJ2906103.1"/>
    <property type="molecule type" value="Genomic_DNA"/>
</dbReference>
<feature type="compositionally biased region" description="Basic and acidic residues" evidence="1">
    <location>
        <begin position="199"/>
        <end position="210"/>
    </location>
</feature>
<proteinExistence type="predicted"/>
<dbReference type="Proteomes" id="UP001201980">
    <property type="component" value="Unassembled WGS sequence"/>
</dbReference>
<keyword evidence="3" id="KW-1185">Reference proteome</keyword>